<comment type="caution">
    <text evidence="2">The sequence shown here is derived from an EMBL/GenBank/DDBJ whole genome shotgun (WGS) entry which is preliminary data.</text>
</comment>
<dbReference type="PROSITE" id="PS51186">
    <property type="entry name" value="GNAT"/>
    <property type="match status" value="1"/>
</dbReference>
<dbReference type="Proteomes" id="UP001499951">
    <property type="component" value="Unassembled WGS sequence"/>
</dbReference>
<organism evidence="2 3">
    <name type="scientific">Rhizomicrobium electricum</name>
    <dbReference type="NCBI Taxonomy" id="480070"/>
    <lineage>
        <taxon>Bacteria</taxon>
        <taxon>Pseudomonadati</taxon>
        <taxon>Pseudomonadota</taxon>
        <taxon>Alphaproteobacteria</taxon>
        <taxon>Micropepsales</taxon>
        <taxon>Micropepsaceae</taxon>
        <taxon>Rhizomicrobium</taxon>
    </lineage>
</organism>
<dbReference type="InterPro" id="IPR016181">
    <property type="entry name" value="Acyl_CoA_acyltransferase"/>
</dbReference>
<dbReference type="Pfam" id="PF12746">
    <property type="entry name" value="GNAT_acetyltran"/>
    <property type="match status" value="1"/>
</dbReference>
<accession>A0ABN1E4T5</accession>
<evidence type="ECO:0000313" key="2">
    <source>
        <dbReference type="EMBL" id="GAA0559152.1"/>
    </source>
</evidence>
<name>A0ABN1E4T5_9PROT</name>
<reference evidence="2 3" key="1">
    <citation type="journal article" date="2019" name="Int. J. Syst. Evol. Microbiol.">
        <title>The Global Catalogue of Microorganisms (GCM) 10K type strain sequencing project: providing services to taxonomists for standard genome sequencing and annotation.</title>
        <authorList>
            <consortium name="The Broad Institute Genomics Platform"/>
            <consortium name="The Broad Institute Genome Sequencing Center for Infectious Disease"/>
            <person name="Wu L."/>
            <person name="Ma J."/>
        </authorList>
    </citation>
    <scope>NUCLEOTIDE SEQUENCE [LARGE SCALE GENOMIC DNA]</scope>
    <source>
        <strain evidence="2 3">JCM 15089</strain>
    </source>
</reference>
<protein>
    <recommendedName>
        <fullName evidence="1">N-acetyltransferase domain-containing protein</fullName>
    </recommendedName>
</protein>
<dbReference type="EMBL" id="BAAADD010000001">
    <property type="protein sequence ID" value="GAA0559152.1"/>
    <property type="molecule type" value="Genomic_DNA"/>
</dbReference>
<sequence length="253" mass="28336">MIEFPTQSYPSLPPLKDVPIFTGFARAVLEGVSGGRVWRDGGAAHALHDYGMSLVWGEGVDHAFPALIDHLNAGAYRVRDEWLQVDPRWAHLDWDGKLRAERFHRVNFRFNRAVFESRYAAHAVPPGWTVRPLIEAAYDLSDVHVTPCAFWKDFAAFQDHGGGMMAEKDGDVGAMAFAATRFDDWLEIGIETREAFRGQGLARAVAVAMIRKCLGSGLTPVWACRQENTGSLHLAQSLGFEIEKVVPFWRLER</sequence>
<dbReference type="Gene3D" id="3.40.630.30">
    <property type="match status" value="1"/>
</dbReference>
<gene>
    <name evidence="2" type="ORF">GCM10008942_04540</name>
</gene>
<dbReference type="PANTHER" id="PTHR31143:SF2">
    <property type="entry name" value="FR47-LIKE DOMAIN-CONTAINING PROTEIN-RELATED"/>
    <property type="match status" value="1"/>
</dbReference>
<evidence type="ECO:0000259" key="1">
    <source>
        <dbReference type="PROSITE" id="PS51186"/>
    </source>
</evidence>
<dbReference type="RefSeq" id="WP_166931135.1">
    <property type="nucleotide sequence ID" value="NZ_BAAADD010000001.1"/>
</dbReference>
<evidence type="ECO:0000313" key="3">
    <source>
        <dbReference type="Proteomes" id="UP001499951"/>
    </source>
</evidence>
<dbReference type="InterPro" id="IPR000182">
    <property type="entry name" value="GNAT_dom"/>
</dbReference>
<feature type="domain" description="N-acetyltransferase" evidence="1">
    <location>
        <begin position="125"/>
        <end position="253"/>
    </location>
</feature>
<proteinExistence type="predicted"/>
<keyword evidence="3" id="KW-1185">Reference proteome</keyword>
<dbReference type="PANTHER" id="PTHR31143">
    <property type="match status" value="1"/>
</dbReference>
<dbReference type="SUPFAM" id="SSF55729">
    <property type="entry name" value="Acyl-CoA N-acyltransferases (Nat)"/>
    <property type="match status" value="1"/>
</dbReference>
<dbReference type="InterPro" id="IPR027365">
    <property type="entry name" value="GNAT_acetyltra_YdfB-like"/>
</dbReference>